<dbReference type="InterPro" id="IPR019665">
    <property type="entry name" value="OxRdtase/DH_put_Rossmann_dom"/>
</dbReference>
<reference evidence="3" key="1">
    <citation type="submission" date="2019-11" db="EMBL/GenBank/DDBJ databases">
        <authorList>
            <person name="Feng L."/>
        </authorList>
    </citation>
    <scope>NUCLEOTIDE SEQUENCE</scope>
    <source>
        <strain evidence="3">AodontolyticusLFYP35</strain>
    </source>
</reference>
<accession>A0A6N2R9A1</accession>
<dbReference type="PANTHER" id="PTHR40459:SF1">
    <property type="entry name" value="CONSERVED HYPOTHETICAL ALANINE AND LEUCINE RICH PROTEIN"/>
    <property type="match status" value="1"/>
</dbReference>
<protein>
    <submittedName>
        <fullName evidence="3">Arogenate dehydrogenase</fullName>
    </submittedName>
</protein>
<dbReference type="SUPFAM" id="SSF48179">
    <property type="entry name" value="6-phosphogluconate dehydrogenase C-terminal domain-like"/>
    <property type="match status" value="1"/>
</dbReference>
<dbReference type="InterPro" id="IPR018931">
    <property type="entry name" value="DUF2520"/>
</dbReference>
<dbReference type="InterPro" id="IPR008927">
    <property type="entry name" value="6-PGluconate_DH-like_C_sf"/>
</dbReference>
<evidence type="ECO:0000259" key="1">
    <source>
        <dbReference type="Pfam" id="PF10727"/>
    </source>
</evidence>
<gene>
    <name evidence="3" type="ORF">AOLFYP35_00195</name>
</gene>
<evidence type="ECO:0000313" key="3">
    <source>
        <dbReference type="EMBL" id="VYS76430.1"/>
    </source>
</evidence>
<name>A0A6N2R9A1_9ACTO</name>
<dbReference type="InterPro" id="IPR036291">
    <property type="entry name" value="NAD(P)-bd_dom_sf"/>
</dbReference>
<feature type="domain" description="DUF2520" evidence="2">
    <location>
        <begin position="139"/>
        <end position="251"/>
    </location>
</feature>
<dbReference type="PANTHER" id="PTHR40459">
    <property type="entry name" value="CONSERVED HYPOTHETICAL ALANINE AND LEUCINE RICH PROTEIN"/>
    <property type="match status" value="1"/>
</dbReference>
<dbReference type="Pfam" id="PF10728">
    <property type="entry name" value="DUF2520"/>
    <property type="match status" value="1"/>
</dbReference>
<proteinExistence type="predicted"/>
<evidence type="ECO:0000259" key="2">
    <source>
        <dbReference type="Pfam" id="PF10728"/>
    </source>
</evidence>
<dbReference type="Gene3D" id="1.10.1040.20">
    <property type="entry name" value="ProC-like, C-terminal domain"/>
    <property type="match status" value="1"/>
</dbReference>
<dbReference type="EMBL" id="CACRSM010000002">
    <property type="protein sequence ID" value="VYS76430.1"/>
    <property type="molecule type" value="Genomic_DNA"/>
</dbReference>
<organism evidence="3">
    <name type="scientific">Schaalia odontolytica</name>
    <dbReference type="NCBI Taxonomy" id="1660"/>
    <lineage>
        <taxon>Bacteria</taxon>
        <taxon>Bacillati</taxon>
        <taxon>Actinomycetota</taxon>
        <taxon>Actinomycetes</taxon>
        <taxon>Actinomycetales</taxon>
        <taxon>Actinomycetaceae</taxon>
        <taxon>Schaalia</taxon>
    </lineage>
</organism>
<dbReference type="AlphaFoldDB" id="A0A6N2R9A1"/>
<dbReference type="SUPFAM" id="SSF51735">
    <property type="entry name" value="NAD(P)-binding Rossmann-fold domains"/>
    <property type="match status" value="1"/>
</dbReference>
<dbReference type="Pfam" id="PF10727">
    <property type="entry name" value="Rossmann-like"/>
    <property type="match status" value="1"/>
</dbReference>
<feature type="domain" description="Putative oxidoreductase/dehydrogenase Rossmann-like" evidence="1">
    <location>
        <begin position="2"/>
        <end position="122"/>
    </location>
</feature>
<dbReference type="Gene3D" id="3.40.50.720">
    <property type="entry name" value="NAD(P)-binding Rossmann-like Domain"/>
    <property type="match status" value="1"/>
</dbReference>
<sequence>MRGGRLDIGIIGMGHVGPVIGSALRAVGHTIVGVSASSEESRERADALLPGIPILSVEEIVSRCQMVVLTVPDDQLEGLVKGLAELGAWQSSQLIVHTSGAQGIDILRPASGMGAIPLAIHPAMTFTGTSVDVPRLVGTPFAVTAPAIALPIAQALVVEMGGEPFEIAEEDRGVYHAALNHGANFLATVVAQSKQILSTVGIEDPGTFLRPLCEAALDRALRAGDRGVSGPIPRGDVGTIREHLGVLETKAKEENLAGEGQWAHRLEDARSTYAAMTLHTVDLLEFEGRISSQVASEIRAAVREMGEK</sequence>
<dbReference type="InterPro" id="IPR037108">
    <property type="entry name" value="TM1727-like_C_sf"/>
</dbReference>